<gene>
    <name evidence="3" type="ORF">H072_262</name>
</gene>
<dbReference type="EMBL" id="AQGS01000003">
    <property type="protein sequence ID" value="EPS45869.1"/>
    <property type="molecule type" value="Genomic_DNA"/>
</dbReference>
<keyword evidence="4" id="KW-1185">Reference proteome</keyword>
<dbReference type="OrthoDB" id="5413591at2759"/>
<reference evidence="3 4" key="1">
    <citation type="journal article" date="2013" name="PLoS Genet.">
        <title>Genomic mechanisms accounting for the adaptation to parasitism in nematode-trapping fungi.</title>
        <authorList>
            <person name="Meerupati T."/>
            <person name="Andersson K.M."/>
            <person name="Friman E."/>
            <person name="Kumar D."/>
            <person name="Tunlid A."/>
            <person name="Ahren D."/>
        </authorList>
    </citation>
    <scope>NUCLEOTIDE SEQUENCE [LARGE SCALE GENOMIC DNA]</scope>
    <source>
        <strain evidence="3 4">CBS 200.50</strain>
    </source>
</reference>
<name>S8ASN8_DACHA</name>
<feature type="chain" id="PRO_5004560890" description="Ecp2 effector protein domain-containing protein" evidence="2">
    <location>
        <begin position="23"/>
        <end position="179"/>
    </location>
</feature>
<comment type="caution">
    <text evidence="3">The sequence shown here is derived from an EMBL/GenBank/DDBJ whole genome shotgun (WGS) entry which is preliminary data.</text>
</comment>
<dbReference type="HOGENOM" id="CLU_1503378_0_0_1"/>
<feature type="signal peptide" evidence="2">
    <location>
        <begin position="1"/>
        <end position="22"/>
    </location>
</feature>
<evidence type="ECO:0000256" key="1">
    <source>
        <dbReference type="SAM" id="MobiDB-lite"/>
    </source>
</evidence>
<keyword evidence="2" id="KW-0732">Signal</keyword>
<feature type="region of interest" description="Disordered" evidence="1">
    <location>
        <begin position="33"/>
        <end position="63"/>
    </location>
</feature>
<evidence type="ECO:0008006" key="5">
    <source>
        <dbReference type="Google" id="ProtNLM"/>
    </source>
</evidence>
<proteinExistence type="predicted"/>
<evidence type="ECO:0000256" key="2">
    <source>
        <dbReference type="SAM" id="SignalP"/>
    </source>
</evidence>
<feature type="compositionally biased region" description="Polar residues" evidence="1">
    <location>
        <begin position="46"/>
        <end position="56"/>
    </location>
</feature>
<evidence type="ECO:0000313" key="3">
    <source>
        <dbReference type="EMBL" id="EPS45869.1"/>
    </source>
</evidence>
<organism evidence="3 4">
    <name type="scientific">Dactylellina haptotyla (strain CBS 200.50)</name>
    <name type="common">Nematode-trapping fungus</name>
    <name type="synonym">Monacrosporium haptotylum</name>
    <dbReference type="NCBI Taxonomy" id="1284197"/>
    <lineage>
        <taxon>Eukaryota</taxon>
        <taxon>Fungi</taxon>
        <taxon>Dikarya</taxon>
        <taxon>Ascomycota</taxon>
        <taxon>Pezizomycotina</taxon>
        <taxon>Orbiliomycetes</taxon>
        <taxon>Orbiliales</taxon>
        <taxon>Orbiliaceae</taxon>
        <taxon>Dactylellina</taxon>
    </lineage>
</organism>
<dbReference type="OMA" id="FWAMENS"/>
<protein>
    <recommendedName>
        <fullName evidence="5">Ecp2 effector protein domain-containing protein</fullName>
    </recommendedName>
</protein>
<evidence type="ECO:0000313" key="4">
    <source>
        <dbReference type="Proteomes" id="UP000015100"/>
    </source>
</evidence>
<accession>S8ASN8</accession>
<dbReference type="AlphaFoldDB" id="S8ASN8"/>
<dbReference type="Proteomes" id="UP000015100">
    <property type="component" value="Unassembled WGS sequence"/>
</dbReference>
<sequence>MHIKLQTTVLAILASMASLSSAAPVADATTTASDVAPTADPKSQGVIVSSFSGPTQSKKRDADTVLKRTDTRCFDSDTFNTDDYCWLENSFWPRTDWYYLKNYSGTSWTHGSLTVCVANKYLSDNTHIYVRNIGDAMAVVGGCCVASTCAGGVSSIRGDSGLLVDVWSIPSWKNCLDTW</sequence>
<reference evidence="4" key="2">
    <citation type="submission" date="2013-04" db="EMBL/GenBank/DDBJ databases">
        <title>Genomic mechanisms accounting for the adaptation to parasitism in nematode-trapping fungi.</title>
        <authorList>
            <person name="Ahren D.G."/>
        </authorList>
    </citation>
    <scope>NUCLEOTIDE SEQUENCE [LARGE SCALE GENOMIC DNA]</scope>
    <source>
        <strain evidence="4">CBS 200.50</strain>
    </source>
</reference>